<comment type="caution">
    <text evidence="1">The sequence shown here is derived from an EMBL/GenBank/DDBJ whole genome shotgun (WGS) entry which is preliminary data.</text>
</comment>
<reference evidence="1" key="1">
    <citation type="submission" date="2020-05" db="EMBL/GenBank/DDBJ databases">
        <title>Large-scale comparative analyses of tick genomes elucidate their genetic diversity and vector capacities.</title>
        <authorList>
            <person name="Jia N."/>
            <person name="Wang J."/>
            <person name="Shi W."/>
            <person name="Du L."/>
            <person name="Sun Y."/>
            <person name="Zhan W."/>
            <person name="Jiang J."/>
            <person name="Wang Q."/>
            <person name="Zhang B."/>
            <person name="Ji P."/>
            <person name="Sakyi L.B."/>
            <person name="Cui X."/>
            <person name="Yuan T."/>
            <person name="Jiang B."/>
            <person name="Yang W."/>
            <person name="Lam T.T.-Y."/>
            <person name="Chang Q."/>
            <person name="Ding S."/>
            <person name="Wang X."/>
            <person name="Zhu J."/>
            <person name="Ruan X."/>
            <person name="Zhao L."/>
            <person name="Wei J."/>
            <person name="Que T."/>
            <person name="Du C."/>
            <person name="Cheng J."/>
            <person name="Dai P."/>
            <person name="Han X."/>
            <person name="Huang E."/>
            <person name="Gao Y."/>
            <person name="Liu J."/>
            <person name="Shao H."/>
            <person name="Ye R."/>
            <person name="Li L."/>
            <person name="Wei W."/>
            <person name="Wang X."/>
            <person name="Wang C."/>
            <person name="Yang T."/>
            <person name="Huo Q."/>
            <person name="Li W."/>
            <person name="Guo W."/>
            <person name="Chen H."/>
            <person name="Zhou L."/>
            <person name="Ni X."/>
            <person name="Tian J."/>
            <person name="Zhou Y."/>
            <person name="Sheng Y."/>
            <person name="Liu T."/>
            <person name="Pan Y."/>
            <person name="Xia L."/>
            <person name="Li J."/>
            <person name="Zhao F."/>
            <person name="Cao W."/>
        </authorList>
    </citation>
    <scope>NUCLEOTIDE SEQUENCE</scope>
    <source>
        <strain evidence="1">Hyas-2018</strain>
    </source>
</reference>
<keyword evidence="2" id="KW-1185">Reference proteome</keyword>
<organism evidence="1 2">
    <name type="scientific">Hyalomma asiaticum</name>
    <name type="common">Tick</name>
    <dbReference type="NCBI Taxonomy" id="266040"/>
    <lineage>
        <taxon>Eukaryota</taxon>
        <taxon>Metazoa</taxon>
        <taxon>Ecdysozoa</taxon>
        <taxon>Arthropoda</taxon>
        <taxon>Chelicerata</taxon>
        <taxon>Arachnida</taxon>
        <taxon>Acari</taxon>
        <taxon>Parasitiformes</taxon>
        <taxon>Ixodida</taxon>
        <taxon>Ixodoidea</taxon>
        <taxon>Ixodidae</taxon>
        <taxon>Hyalomminae</taxon>
        <taxon>Hyalomma</taxon>
    </lineage>
</organism>
<accession>A0ACB7SR17</accession>
<dbReference type="EMBL" id="CM023483">
    <property type="protein sequence ID" value="KAH6937080.1"/>
    <property type="molecule type" value="Genomic_DNA"/>
</dbReference>
<evidence type="ECO:0000313" key="1">
    <source>
        <dbReference type="EMBL" id="KAH6937080.1"/>
    </source>
</evidence>
<protein>
    <submittedName>
        <fullName evidence="1">Uncharacterized protein</fullName>
    </submittedName>
</protein>
<evidence type="ECO:0000313" key="2">
    <source>
        <dbReference type="Proteomes" id="UP000821845"/>
    </source>
</evidence>
<dbReference type="Proteomes" id="UP000821845">
    <property type="component" value="Chromosome 3"/>
</dbReference>
<name>A0ACB7SR17_HYAAI</name>
<proteinExistence type="predicted"/>
<gene>
    <name evidence="1" type="ORF">HPB50_025516</name>
</gene>
<sequence length="341" mass="38135">MDPERTATKATLWKFPMTAVSTAVVGDSQTKYLYQHFDPAQVGTPVFITQCGANIDDVRTLLYFVPPSTTTLILSVGTNDLVHNTGRVTFDKYRNVLNFILSQRPEIHRIHAALVLPRSTNRRRGSRNTAIVQHCNREACDFNRRLRDFCRHSRRVFFLDHGFEWFPSARVLAADGVHPSFEGVALIASHIRQLCLRYTRNVPSCSWLDHGTSRPRKSPDRVSSALNQQLSEPSGGQRFSGSPNQAPLHCVPSSQRQHPSEPSFNGQLNSSSRSPPSTKSSLAQEQPYGDPASGRRTGDLQAVQTTTSRRRTQPSQKRSDSLPVSHPYELRSSNSSKVSKN</sequence>